<dbReference type="GO" id="GO:0045493">
    <property type="term" value="P:xylan catabolic process"/>
    <property type="evidence" value="ECO:0007669"/>
    <property type="project" value="UniProtKB-KW"/>
</dbReference>
<dbReference type="OrthoDB" id="9809277at2"/>
<evidence type="ECO:0000313" key="10">
    <source>
        <dbReference type="Proteomes" id="UP000306229"/>
    </source>
</evidence>
<feature type="active site" description="Nucleophile" evidence="5">
    <location>
        <position position="268"/>
    </location>
</feature>
<dbReference type="InterPro" id="IPR001000">
    <property type="entry name" value="GH10_dom"/>
</dbReference>
<organism evidence="9 10">
    <name type="scientific">Aureibaculum algae</name>
    <dbReference type="NCBI Taxonomy" id="2584122"/>
    <lineage>
        <taxon>Bacteria</taxon>
        <taxon>Pseudomonadati</taxon>
        <taxon>Bacteroidota</taxon>
        <taxon>Flavobacteriia</taxon>
        <taxon>Flavobacteriales</taxon>
        <taxon>Flavobacteriaceae</taxon>
        <taxon>Aureibaculum</taxon>
    </lineage>
</organism>
<dbReference type="PROSITE" id="PS00591">
    <property type="entry name" value="GH10_1"/>
    <property type="match status" value="1"/>
</dbReference>
<dbReference type="PROSITE" id="PS51760">
    <property type="entry name" value="GH10_2"/>
    <property type="match status" value="1"/>
</dbReference>
<dbReference type="InterPro" id="IPR044846">
    <property type="entry name" value="GH10"/>
</dbReference>
<keyword evidence="3 6" id="KW-0326">Glycosidase</keyword>
<dbReference type="SUPFAM" id="SSF51445">
    <property type="entry name" value="(Trans)glycosidases"/>
    <property type="match status" value="1"/>
</dbReference>
<feature type="domain" description="GH10" evidence="8">
    <location>
        <begin position="32"/>
        <end position="377"/>
    </location>
</feature>
<feature type="chain" id="PRO_5022823649" description="Beta-xylanase" evidence="7">
    <location>
        <begin position="21"/>
        <end position="381"/>
    </location>
</feature>
<evidence type="ECO:0000256" key="2">
    <source>
        <dbReference type="ARBA" id="ARBA00023277"/>
    </source>
</evidence>
<dbReference type="PANTHER" id="PTHR31490">
    <property type="entry name" value="GLYCOSYL HYDROLASE"/>
    <property type="match status" value="1"/>
</dbReference>
<dbReference type="PANTHER" id="PTHR31490:SF90">
    <property type="entry name" value="ENDO-1,4-BETA-XYLANASE A"/>
    <property type="match status" value="1"/>
</dbReference>
<dbReference type="EMBL" id="CP040749">
    <property type="protein sequence ID" value="QCX37635.1"/>
    <property type="molecule type" value="Genomic_DNA"/>
</dbReference>
<feature type="signal peptide" evidence="7">
    <location>
        <begin position="1"/>
        <end position="20"/>
    </location>
</feature>
<sequence length="381" mass="43513">MKINFKITTLLLLFMVSAISCEKKEEVEKQVNEETLTLKSAFSDDFFVGSAVNDNHINGKDTLALQLIGKEFNTLTPENIMKWMNIHPEENTFNYNMSDQYVALGEKNTMHIVGHTLVWHSQLAPYINTISDSATMAENLKSHINTIVGKYKGRIHSWDVVNEALNEDGTLRESIFLKVMGKDYINYAFQLAALADPAAELNYNDYNLWKPEKRAGVVQLVKDLQAKGTKIDGVGMQAHWSLEGPSLEDIENSIIAYSDLGVKVMFTELDITVLPNPWDLNGAAVEQSYEQFEGDPKMNPYPNTLPDSIQNKLAKRYEDIFNLFLKHKDKISRVTFWGVHDGQSWLNDWPIKGRTNHPLLFDRKLNPKKAYQQIIELKKQN</sequence>
<evidence type="ECO:0000256" key="4">
    <source>
        <dbReference type="ARBA" id="ARBA00023326"/>
    </source>
</evidence>
<dbReference type="Gene3D" id="3.20.20.80">
    <property type="entry name" value="Glycosidases"/>
    <property type="match status" value="1"/>
</dbReference>
<dbReference type="PRINTS" id="PR00134">
    <property type="entry name" value="GLHYDRLASE10"/>
</dbReference>
<accession>A0A5B7TMD7</accession>
<reference evidence="9 10" key="1">
    <citation type="submission" date="2019-05" db="EMBL/GenBank/DDBJ databases">
        <title>Algicella ahnfeltiae gen. nov., sp. nov., a novel marine bacterium of the family Flavobacteriaceae isolated from a red alga.</title>
        <authorList>
            <person name="Nedashkovskaya O.I."/>
            <person name="Kukhlevskiy A.D."/>
            <person name="Kim S.-G."/>
            <person name="Zhukova N.V."/>
            <person name="Mikhailov V.V."/>
        </authorList>
    </citation>
    <scope>NUCLEOTIDE SEQUENCE [LARGE SCALE GENOMIC DNA]</scope>
    <source>
        <strain evidence="9 10">10Alg115</strain>
    </source>
</reference>
<proteinExistence type="inferred from homology"/>
<evidence type="ECO:0000256" key="5">
    <source>
        <dbReference type="PROSITE-ProRule" id="PRU10061"/>
    </source>
</evidence>
<evidence type="ECO:0000256" key="6">
    <source>
        <dbReference type="RuleBase" id="RU361174"/>
    </source>
</evidence>
<protein>
    <recommendedName>
        <fullName evidence="6">Beta-xylanase</fullName>
        <ecNumber evidence="6">3.2.1.8</ecNumber>
    </recommendedName>
</protein>
<dbReference type="AlphaFoldDB" id="A0A5B7TMD7"/>
<dbReference type="RefSeq" id="WP_138948565.1">
    <property type="nucleotide sequence ID" value="NZ_CP040749.1"/>
</dbReference>
<dbReference type="KEGG" id="fbe:FF125_03995"/>
<evidence type="ECO:0000256" key="7">
    <source>
        <dbReference type="SAM" id="SignalP"/>
    </source>
</evidence>
<keyword evidence="2 6" id="KW-0119">Carbohydrate metabolism</keyword>
<dbReference type="Proteomes" id="UP000306229">
    <property type="component" value="Chromosome"/>
</dbReference>
<dbReference type="Pfam" id="PF00331">
    <property type="entry name" value="Glyco_hydro_10"/>
    <property type="match status" value="1"/>
</dbReference>
<dbReference type="PROSITE" id="PS51257">
    <property type="entry name" value="PROKAR_LIPOPROTEIN"/>
    <property type="match status" value="1"/>
</dbReference>
<keyword evidence="1 6" id="KW-0378">Hydrolase</keyword>
<comment type="similarity">
    <text evidence="6">Belongs to the glycosyl hydrolase 10 (cellulase F) family.</text>
</comment>
<evidence type="ECO:0000256" key="1">
    <source>
        <dbReference type="ARBA" id="ARBA00022801"/>
    </source>
</evidence>
<dbReference type="InterPro" id="IPR017853">
    <property type="entry name" value="GH"/>
</dbReference>
<dbReference type="InterPro" id="IPR031158">
    <property type="entry name" value="GH10_AS"/>
</dbReference>
<evidence type="ECO:0000313" key="9">
    <source>
        <dbReference type="EMBL" id="QCX37635.1"/>
    </source>
</evidence>
<evidence type="ECO:0000256" key="3">
    <source>
        <dbReference type="ARBA" id="ARBA00023295"/>
    </source>
</evidence>
<evidence type="ECO:0000259" key="8">
    <source>
        <dbReference type="PROSITE" id="PS51760"/>
    </source>
</evidence>
<name>A0A5B7TMD7_9FLAO</name>
<keyword evidence="10" id="KW-1185">Reference proteome</keyword>
<comment type="catalytic activity">
    <reaction evidence="6">
        <text>Endohydrolysis of (1-&gt;4)-beta-D-xylosidic linkages in xylans.</text>
        <dbReference type="EC" id="3.2.1.8"/>
    </reaction>
</comment>
<gene>
    <name evidence="9" type="ORF">FF125_03995</name>
</gene>
<keyword evidence="9" id="KW-0858">Xylan degradation</keyword>
<dbReference type="EC" id="3.2.1.8" evidence="6"/>
<keyword evidence="4 6" id="KW-0624">Polysaccharide degradation</keyword>
<dbReference type="SMART" id="SM00633">
    <property type="entry name" value="Glyco_10"/>
    <property type="match status" value="1"/>
</dbReference>
<keyword evidence="7" id="KW-0732">Signal</keyword>
<dbReference type="GO" id="GO:0031176">
    <property type="term" value="F:endo-1,4-beta-xylanase activity"/>
    <property type="evidence" value="ECO:0007669"/>
    <property type="project" value="UniProtKB-EC"/>
</dbReference>